<accession>A0AAU9IK87</accession>
<dbReference type="GO" id="GO:0036064">
    <property type="term" value="C:ciliary basal body"/>
    <property type="evidence" value="ECO:0007669"/>
    <property type="project" value="TreeGrafter"/>
</dbReference>
<dbReference type="SUPFAM" id="SSF56059">
    <property type="entry name" value="Glutathione synthetase ATP-binding domain-like"/>
    <property type="match status" value="1"/>
</dbReference>
<keyword evidence="1" id="KW-0436">Ligase</keyword>
<dbReference type="GO" id="GO:0005524">
    <property type="term" value="F:ATP binding"/>
    <property type="evidence" value="ECO:0007669"/>
    <property type="project" value="UniProtKB-KW"/>
</dbReference>
<dbReference type="EMBL" id="CAJZBQ010000011">
    <property type="protein sequence ID" value="CAG9313632.1"/>
    <property type="molecule type" value="Genomic_DNA"/>
</dbReference>
<dbReference type="InterPro" id="IPR004344">
    <property type="entry name" value="TTL/TTLL_fam"/>
</dbReference>
<dbReference type="GO" id="GO:0070740">
    <property type="term" value="F:tubulin-glutamic acid ligase activity"/>
    <property type="evidence" value="ECO:0007669"/>
    <property type="project" value="TreeGrafter"/>
</dbReference>
<dbReference type="Proteomes" id="UP001162131">
    <property type="component" value="Unassembled WGS sequence"/>
</dbReference>
<dbReference type="PROSITE" id="PS51221">
    <property type="entry name" value="TTL"/>
    <property type="match status" value="1"/>
</dbReference>
<keyword evidence="3" id="KW-0067">ATP-binding</keyword>
<sequence length="553" mass="64684">MDQRSKRYFIIVLALLSIWSFSVLIAVSTLPSESSPSFRVEAIPFHGENSFSYPHPEPNSYCDDWKLSSQKTVWVDRRNAYSATKIESFGWDMLQSKKSGNALQFASISKPEYHNTRWAKIFLQSDQENNEALFLIPKNANFIFTRMYHYKNALSDNIQTARLGVDYACPGQILNHIPGASAFCRKDFLQRYLLDYNKRLQKEGLSHCFRGYLTPKSYILGEPDHCNAFIDELEAQLNNYNSSNMPIEWITKSSLRHKGYGIELIDYKRAQYYYNLYRKNEEEDLNCNRVLDAHKSLIAQKYISNPALIEGRKFDFRVFAMVINSDPLVALWAPENGHTRLSDQEFDKLSTNFTTHITANVANQNPDSVDFLKKYRFNLREIANYYKDQLKDHEKWLTDVAFPQVKQILIHMLRATQQNFLIKRIGFLEFYGIDFILDDTLQNIYLLESNRRPDVQEKNPDLQYREDMLLQDFSAVAEYFLKTGVSSINTEEIYKKLKAFKPLVDETRFDPYFGLLSEECRVTFKEFNEDLPIDPMIEPLKYYVGNFNAKAKV</sequence>
<dbReference type="GO" id="GO:0000226">
    <property type="term" value="P:microtubule cytoskeleton organization"/>
    <property type="evidence" value="ECO:0007669"/>
    <property type="project" value="TreeGrafter"/>
</dbReference>
<name>A0AAU9IK87_9CILI</name>
<dbReference type="PANTHER" id="PTHR12241">
    <property type="entry name" value="TUBULIN POLYGLUTAMYLASE"/>
    <property type="match status" value="1"/>
</dbReference>
<dbReference type="Gene3D" id="3.30.470.20">
    <property type="entry name" value="ATP-grasp fold, B domain"/>
    <property type="match status" value="1"/>
</dbReference>
<evidence type="ECO:0000256" key="1">
    <source>
        <dbReference type="ARBA" id="ARBA00022598"/>
    </source>
</evidence>
<evidence type="ECO:0000256" key="3">
    <source>
        <dbReference type="ARBA" id="ARBA00022840"/>
    </source>
</evidence>
<evidence type="ECO:0000256" key="2">
    <source>
        <dbReference type="ARBA" id="ARBA00022741"/>
    </source>
</evidence>
<dbReference type="Pfam" id="PF03133">
    <property type="entry name" value="TTL"/>
    <property type="match status" value="1"/>
</dbReference>
<keyword evidence="2" id="KW-0547">Nucleotide-binding</keyword>
<evidence type="ECO:0000313" key="4">
    <source>
        <dbReference type="EMBL" id="CAG9313632.1"/>
    </source>
</evidence>
<organism evidence="4 5">
    <name type="scientific">Blepharisma stoltei</name>
    <dbReference type="NCBI Taxonomy" id="1481888"/>
    <lineage>
        <taxon>Eukaryota</taxon>
        <taxon>Sar</taxon>
        <taxon>Alveolata</taxon>
        <taxon>Ciliophora</taxon>
        <taxon>Postciliodesmatophora</taxon>
        <taxon>Heterotrichea</taxon>
        <taxon>Heterotrichida</taxon>
        <taxon>Blepharismidae</taxon>
        <taxon>Blepharisma</taxon>
    </lineage>
</organism>
<evidence type="ECO:0000313" key="5">
    <source>
        <dbReference type="Proteomes" id="UP001162131"/>
    </source>
</evidence>
<protein>
    <recommendedName>
        <fullName evidence="6">Tubulin-tyrosine ligase family protein</fullName>
    </recommendedName>
</protein>
<reference evidence="4" key="1">
    <citation type="submission" date="2021-09" db="EMBL/GenBank/DDBJ databases">
        <authorList>
            <consortium name="AG Swart"/>
            <person name="Singh M."/>
            <person name="Singh A."/>
            <person name="Seah K."/>
            <person name="Emmerich C."/>
        </authorList>
    </citation>
    <scope>NUCLEOTIDE SEQUENCE</scope>
    <source>
        <strain evidence="4">ATCC30299</strain>
    </source>
</reference>
<dbReference type="AlphaFoldDB" id="A0AAU9IK87"/>
<proteinExistence type="predicted"/>
<evidence type="ECO:0008006" key="6">
    <source>
        <dbReference type="Google" id="ProtNLM"/>
    </source>
</evidence>
<dbReference type="GO" id="GO:0015631">
    <property type="term" value="F:tubulin binding"/>
    <property type="evidence" value="ECO:0007669"/>
    <property type="project" value="TreeGrafter"/>
</dbReference>
<comment type="caution">
    <text evidence="4">The sequence shown here is derived from an EMBL/GenBank/DDBJ whole genome shotgun (WGS) entry which is preliminary data.</text>
</comment>
<keyword evidence="5" id="KW-1185">Reference proteome</keyword>
<dbReference type="PANTHER" id="PTHR12241:SF147">
    <property type="entry name" value="TUBULIN POLYGLUTAMYLASE TTLL7"/>
    <property type="match status" value="1"/>
</dbReference>
<gene>
    <name evidence="4" type="ORF">BSTOLATCC_MIC9441</name>
</gene>